<keyword evidence="3" id="KW-1185">Reference proteome</keyword>
<dbReference type="CDD" id="cd11378">
    <property type="entry name" value="DUF296"/>
    <property type="match status" value="1"/>
</dbReference>
<gene>
    <name evidence="2" type="ORF">NVS47_12880</name>
</gene>
<dbReference type="SUPFAM" id="SSF117856">
    <property type="entry name" value="AF0104/ALDC/Ptd012-like"/>
    <property type="match status" value="1"/>
</dbReference>
<evidence type="ECO:0000313" key="3">
    <source>
        <dbReference type="Proteomes" id="UP001524944"/>
    </source>
</evidence>
<dbReference type="Pfam" id="PF03479">
    <property type="entry name" value="PCC"/>
    <property type="match status" value="1"/>
</dbReference>
<reference evidence="2 3" key="1">
    <citation type="submission" date="2022-08" db="EMBL/GenBank/DDBJ databases">
        <title>Proteogenomics of the novel Dehalobacterium formicoaceticum strain EZ94 highlights a key role of methyltransferases during anaerobic dichloromethane degradation.</title>
        <authorList>
            <person name="Wasmund K."/>
        </authorList>
    </citation>
    <scope>NUCLEOTIDE SEQUENCE [LARGE SCALE GENOMIC DNA]</scope>
    <source>
        <strain evidence="2 3">EZ94</strain>
    </source>
</reference>
<accession>A0ABT1Y689</accession>
<protein>
    <submittedName>
        <fullName evidence="2">DNA-binding protein</fullName>
    </submittedName>
</protein>
<dbReference type="InterPro" id="IPR005175">
    <property type="entry name" value="PPC_dom"/>
</dbReference>
<comment type="caution">
    <text evidence="2">The sequence shown here is derived from an EMBL/GenBank/DDBJ whole genome shotgun (WGS) entry which is preliminary data.</text>
</comment>
<dbReference type="PANTHER" id="PTHR34988:SF1">
    <property type="entry name" value="DNA-BINDING PROTEIN"/>
    <property type="match status" value="1"/>
</dbReference>
<dbReference type="EMBL" id="JANPWE010000007">
    <property type="protein sequence ID" value="MCR6546393.1"/>
    <property type="molecule type" value="Genomic_DNA"/>
</dbReference>
<dbReference type="Gene3D" id="3.30.1330.80">
    <property type="entry name" value="Hypothetical protein, similar to alpha- acetolactate decarboxylase, domain 2"/>
    <property type="match status" value="1"/>
</dbReference>
<proteinExistence type="predicted"/>
<dbReference type="GO" id="GO:0003677">
    <property type="term" value="F:DNA binding"/>
    <property type="evidence" value="ECO:0007669"/>
    <property type="project" value="UniProtKB-KW"/>
</dbReference>
<dbReference type="PANTHER" id="PTHR34988">
    <property type="entry name" value="PROTEIN, PUTATIVE-RELATED"/>
    <property type="match status" value="1"/>
</dbReference>
<dbReference type="RefSeq" id="WP_089610452.1">
    <property type="nucleotide sequence ID" value="NZ_CP022121.1"/>
</dbReference>
<organism evidence="2 3">
    <name type="scientific">Dehalobacterium formicoaceticum</name>
    <dbReference type="NCBI Taxonomy" id="51515"/>
    <lineage>
        <taxon>Bacteria</taxon>
        <taxon>Bacillati</taxon>
        <taxon>Bacillota</taxon>
        <taxon>Clostridia</taxon>
        <taxon>Eubacteriales</taxon>
        <taxon>Peptococcaceae</taxon>
        <taxon>Dehalobacterium</taxon>
    </lineage>
</organism>
<keyword evidence="2" id="KW-0238">DNA-binding</keyword>
<evidence type="ECO:0000259" key="1">
    <source>
        <dbReference type="PROSITE" id="PS51742"/>
    </source>
</evidence>
<name>A0ABT1Y689_9FIRM</name>
<evidence type="ECO:0000313" key="2">
    <source>
        <dbReference type="EMBL" id="MCR6546393.1"/>
    </source>
</evidence>
<sequence length="150" mass="16337">MQSMEGKVGRIFFLRMEDGDLIPQCIEDFAREKEIRFGWVTLIGCLEKGNVAMGPRDGGESPPQPMMIPIDGVHEMIAIGFIAPGLQGKPVLHIHGALGRAGQSKAGCLRDGISVWCYGEAVINEVTGIEAKRIIDEKTGFVLLKLDQDS</sequence>
<feature type="domain" description="PPC" evidence="1">
    <location>
        <begin position="6"/>
        <end position="147"/>
    </location>
</feature>
<dbReference type="Proteomes" id="UP001524944">
    <property type="component" value="Unassembled WGS sequence"/>
</dbReference>
<dbReference type="PROSITE" id="PS51742">
    <property type="entry name" value="PPC"/>
    <property type="match status" value="1"/>
</dbReference>